<sequence>MTSFDTSAVVSPEQPNWSLHALREYRLARLREQMKLNDVAGVVLFDSVNLRYATDTTNMQVWGHHNPVRYAFVATEGPVIVFDATTMLHLYEGFDLIDELRPCIPWTYFTAGPRFEENAKAWAGTIADLVRAHGGGNNRLAVDRINPFGVWALERQGIQVVEGQGIIEHARVIKSHDELCAMRCAIATAEDGMERMREGLQPGASEREVWSILHKRNIELGGEWLEGALFCSGPRTNPWFKEASDRRIENGDIVAFDTDLIGNYGYCADISRSWICGDAKPTAEQDYLYKTAIEHLDVNMEMVKAGLTFGEFAERSENLPEKFRRQQYVCAAHGIGMCDEYPQILYWRDYKNFGFDGVLEAGMTICVESYVGEVGGREGIKVEQQILVTEGGYELLSKYPIELLNSR</sequence>
<dbReference type="InterPro" id="IPR050659">
    <property type="entry name" value="Peptidase_M24B"/>
</dbReference>
<evidence type="ECO:0000313" key="4">
    <source>
        <dbReference type="Proteomes" id="UP000536262"/>
    </source>
</evidence>
<dbReference type="PANTHER" id="PTHR46112">
    <property type="entry name" value="AMINOPEPTIDASE"/>
    <property type="match status" value="1"/>
</dbReference>
<feature type="domain" description="Creatinase N-terminal" evidence="2">
    <location>
        <begin position="26"/>
        <end position="173"/>
    </location>
</feature>
<keyword evidence="4" id="KW-1185">Reference proteome</keyword>
<keyword evidence="3" id="KW-0031">Aminopeptidase</keyword>
<proteinExistence type="predicted"/>
<organism evidence="3 4">
    <name type="scientific">Aminobacter aganoensis</name>
    <dbReference type="NCBI Taxonomy" id="83264"/>
    <lineage>
        <taxon>Bacteria</taxon>
        <taxon>Pseudomonadati</taxon>
        <taxon>Pseudomonadota</taxon>
        <taxon>Alphaproteobacteria</taxon>
        <taxon>Hyphomicrobiales</taxon>
        <taxon>Phyllobacteriaceae</taxon>
        <taxon>Aminobacter</taxon>
    </lineage>
</organism>
<keyword evidence="3" id="KW-0378">Hydrolase</keyword>
<evidence type="ECO:0000259" key="2">
    <source>
        <dbReference type="Pfam" id="PF01321"/>
    </source>
</evidence>
<dbReference type="AlphaFoldDB" id="A0A7X0FB58"/>
<dbReference type="PANTHER" id="PTHR46112:SF2">
    <property type="entry name" value="XAA-PRO AMINOPEPTIDASE P-RELATED"/>
    <property type="match status" value="1"/>
</dbReference>
<dbReference type="EMBL" id="JACHOU010000014">
    <property type="protein sequence ID" value="MBB6356492.1"/>
    <property type="molecule type" value="Genomic_DNA"/>
</dbReference>
<dbReference type="Gene3D" id="3.40.350.10">
    <property type="entry name" value="Creatinase/prolidase N-terminal domain"/>
    <property type="match status" value="1"/>
</dbReference>
<dbReference type="Gene3D" id="3.90.230.10">
    <property type="entry name" value="Creatinase/methionine aminopeptidase superfamily"/>
    <property type="match status" value="1"/>
</dbReference>
<dbReference type="InterPro" id="IPR000587">
    <property type="entry name" value="Creatinase_N"/>
</dbReference>
<accession>A0A7X0FB58</accession>
<name>A0A7X0FB58_9HYPH</name>
<reference evidence="3 4" key="1">
    <citation type="submission" date="2020-08" db="EMBL/GenBank/DDBJ databases">
        <title>Genomic Encyclopedia of Type Strains, Phase IV (KMG-IV): sequencing the most valuable type-strain genomes for metagenomic binning, comparative biology and taxonomic classification.</title>
        <authorList>
            <person name="Goeker M."/>
        </authorList>
    </citation>
    <scope>NUCLEOTIDE SEQUENCE [LARGE SCALE GENOMIC DNA]</scope>
    <source>
        <strain evidence="3 4">DSM 7051</strain>
    </source>
</reference>
<dbReference type="RefSeq" id="WP_184700917.1">
    <property type="nucleotide sequence ID" value="NZ_BAABEG010000002.1"/>
</dbReference>
<evidence type="ECO:0000313" key="3">
    <source>
        <dbReference type="EMBL" id="MBB6356492.1"/>
    </source>
</evidence>
<dbReference type="Pfam" id="PF00557">
    <property type="entry name" value="Peptidase_M24"/>
    <property type="match status" value="1"/>
</dbReference>
<dbReference type="SUPFAM" id="SSF55920">
    <property type="entry name" value="Creatinase/aminopeptidase"/>
    <property type="match status" value="1"/>
</dbReference>
<dbReference type="InterPro" id="IPR036005">
    <property type="entry name" value="Creatinase/aminopeptidase-like"/>
</dbReference>
<evidence type="ECO:0000259" key="1">
    <source>
        <dbReference type="Pfam" id="PF00557"/>
    </source>
</evidence>
<feature type="domain" description="Peptidase M24" evidence="1">
    <location>
        <begin position="181"/>
        <end position="390"/>
    </location>
</feature>
<protein>
    <submittedName>
        <fullName evidence="3">Xaa-Pro aminopeptidase</fullName>
    </submittedName>
</protein>
<gene>
    <name evidence="3" type="ORF">GGR00_004304</name>
</gene>
<comment type="caution">
    <text evidence="3">The sequence shown here is derived from an EMBL/GenBank/DDBJ whole genome shotgun (WGS) entry which is preliminary data.</text>
</comment>
<dbReference type="GO" id="GO:0004177">
    <property type="term" value="F:aminopeptidase activity"/>
    <property type="evidence" value="ECO:0007669"/>
    <property type="project" value="UniProtKB-KW"/>
</dbReference>
<dbReference type="Pfam" id="PF01321">
    <property type="entry name" value="Creatinase_N"/>
    <property type="match status" value="1"/>
</dbReference>
<dbReference type="Proteomes" id="UP000536262">
    <property type="component" value="Unassembled WGS sequence"/>
</dbReference>
<dbReference type="CDD" id="cd01066">
    <property type="entry name" value="APP_MetAP"/>
    <property type="match status" value="1"/>
</dbReference>
<dbReference type="SUPFAM" id="SSF53092">
    <property type="entry name" value="Creatinase/prolidase N-terminal domain"/>
    <property type="match status" value="1"/>
</dbReference>
<dbReference type="InterPro" id="IPR029149">
    <property type="entry name" value="Creatin/AminoP/Spt16_N"/>
</dbReference>
<keyword evidence="3" id="KW-0645">Protease</keyword>
<dbReference type="InterPro" id="IPR000994">
    <property type="entry name" value="Pept_M24"/>
</dbReference>